<dbReference type="EMBL" id="CZPT02000082">
    <property type="protein sequence ID" value="SCU64552.1"/>
    <property type="molecule type" value="Genomic_DNA"/>
</dbReference>
<keyword evidence="6 13" id="KW-0347">Helicase</keyword>
<dbReference type="GO" id="GO:0051536">
    <property type="term" value="F:iron-sulfur cluster binding"/>
    <property type="evidence" value="ECO:0007669"/>
    <property type="project" value="UniProtKB-KW"/>
</dbReference>
<gene>
    <name evidence="13" type="ORF">TEOVI_000548200</name>
</gene>
<dbReference type="GO" id="GO:0016818">
    <property type="term" value="F:hydrolase activity, acting on acid anhydrides, in phosphorus-containing anhydrides"/>
    <property type="evidence" value="ECO:0007669"/>
    <property type="project" value="InterPro"/>
</dbReference>
<evidence type="ECO:0000259" key="12">
    <source>
        <dbReference type="PROSITE" id="PS51193"/>
    </source>
</evidence>
<evidence type="ECO:0000256" key="11">
    <source>
        <dbReference type="SAM" id="MobiDB-lite"/>
    </source>
</evidence>
<keyword evidence="14" id="KW-1185">Reference proteome</keyword>
<evidence type="ECO:0000256" key="8">
    <source>
        <dbReference type="ARBA" id="ARBA00023004"/>
    </source>
</evidence>
<dbReference type="GO" id="GO:0046872">
    <property type="term" value="F:metal ion binding"/>
    <property type="evidence" value="ECO:0007669"/>
    <property type="project" value="UniProtKB-KW"/>
</dbReference>
<dbReference type="Pfam" id="PF13307">
    <property type="entry name" value="Helicase_C_2"/>
    <property type="match status" value="1"/>
</dbReference>
<keyword evidence="8" id="KW-0408">Iron</keyword>
<dbReference type="GO" id="GO:0006139">
    <property type="term" value="P:nucleobase-containing compound metabolic process"/>
    <property type="evidence" value="ECO:0007669"/>
    <property type="project" value="InterPro"/>
</dbReference>
<dbReference type="InterPro" id="IPR027417">
    <property type="entry name" value="P-loop_NTPase"/>
</dbReference>
<evidence type="ECO:0000256" key="10">
    <source>
        <dbReference type="ARBA" id="ARBA00023235"/>
    </source>
</evidence>
<dbReference type="PANTHER" id="PTHR11472">
    <property type="entry name" value="DNA REPAIR DEAD HELICASE RAD3/XP-D SUBFAMILY MEMBER"/>
    <property type="match status" value="1"/>
</dbReference>
<accession>A0A1G4HZ43</accession>
<keyword evidence="7" id="KW-0067">ATP-binding</keyword>
<keyword evidence="4" id="KW-0547">Nucleotide-binding</keyword>
<dbReference type="GO" id="GO:0003677">
    <property type="term" value="F:DNA binding"/>
    <property type="evidence" value="ECO:0007669"/>
    <property type="project" value="InterPro"/>
</dbReference>
<feature type="region of interest" description="Disordered" evidence="11">
    <location>
        <begin position="74"/>
        <end position="133"/>
    </location>
</feature>
<evidence type="ECO:0000256" key="6">
    <source>
        <dbReference type="ARBA" id="ARBA00022806"/>
    </source>
</evidence>
<organism evidence="13 14">
    <name type="scientific">Trypanosoma equiperdum</name>
    <dbReference type="NCBI Taxonomy" id="5694"/>
    <lineage>
        <taxon>Eukaryota</taxon>
        <taxon>Discoba</taxon>
        <taxon>Euglenozoa</taxon>
        <taxon>Kinetoplastea</taxon>
        <taxon>Metakinetoplastina</taxon>
        <taxon>Trypanosomatida</taxon>
        <taxon>Trypanosomatidae</taxon>
        <taxon>Trypanosoma</taxon>
    </lineage>
</organism>
<dbReference type="Gene3D" id="3.40.50.300">
    <property type="entry name" value="P-loop containing nucleotide triphosphate hydrolases"/>
    <property type="match status" value="3"/>
</dbReference>
<keyword evidence="3" id="KW-0479">Metal-binding</keyword>
<evidence type="ECO:0000256" key="3">
    <source>
        <dbReference type="ARBA" id="ARBA00022723"/>
    </source>
</evidence>
<protein>
    <submittedName>
        <fullName evidence="13">DNA repair helicase, putative</fullName>
    </submittedName>
</protein>
<dbReference type="RefSeq" id="XP_067076297.1">
    <property type="nucleotide sequence ID" value="XM_067220196.1"/>
</dbReference>
<dbReference type="Proteomes" id="UP000195570">
    <property type="component" value="Unassembled WGS sequence"/>
</dbReference>
<comment type="cofactor">
    <cofactor evidence="1">
        <name>[4Fe-4S] cluster</name>
        <dbReference type="ChEBI" id="CHEBI:49883"/>
    </cofactor>
</comment>
<dbReference type="SMART" id="SM00488">
    <property type="entry name" value="DEXDc2"/>
    <property type="match status" value="1"/>
</dbReference>
<dbReference type="VEuPathDB" id="TriTrypDB:TEOVI_000548200"/>
<evidence type="ECO:0000256" key="1">
    <source>
        <dbReference type="ARBA" id="ARBA00001966"/>
    </source>
</evidence>
<comment type="similarity">
    <text evidence="2">Belongs to the DEAD box helicase family. DEAH subfamily. DDX11/CHL1 sub-subfamily.</text>
</comment>
<dbReference type="PANTHER" id="PTHR11472:SF41">
    <property type="entry name" value="ATP-DEPENDENT DNA HELICASE DDX11-RELATED"/>
    <property type="match status" value="1"/>
</dbReference>
<sequence>MYAAGRFTVPFPFEPYPLQLHAMEAIREGLSAGDVVVLESPTGTGKTQILLNGVLSHMFEPVVTSVEHGIAESHEVTGESRPTGEVCADSGDGCPSFEEHRKHQRKRRKREREKRRKETFNFGGTSSSRDPFLVDQDVREEAQELSRCGALADCLSSSSSSRSSSVSHLGGEGDKSDEDVEVQPLRKPKVYFSSRTHTQLQQVTDELRRTVFCQNLVRRRSCNSVEKDGLASKVFEDAHKSPFVEPRKLRYVHVAGRQQLCLNASLKAAAGGSNERLNELCLEAMAYEYSKEGKTARKQKLQRGCADSSLPDIEDSLGSSTVSRRGCGYCQKEKLKILRDYVNIEPRDLSQMRELGQRVGACPFLVTREVLRGADVVFIPYSYLVSSEMRNALLAGNATNEHPTDLTPQTQVVSQGLSSTCRAGSTSTHSSYPTVPSKQRWEIQNGRRVPILPPDFSGDVIVVDEAHNLVDYCRNVTTAEVTLPELQVIRRLLDGYRLRYEKRLLTRNKQRLREMVAFVDKLAQHLQEAGKKSTPTATVSTFINFTFDAEVDTVNVHLFLSFLDESRLLPKLHGLLAQMVAQVEAQISQPSGKTTKWRPTSSYSDENICSDTTNEYADPIEALLHSPAEDRRSIAATLYRFETFLRWYGLSDEYTRVILRRLPSENGSREMCRVTLELLQLELGTHTMFPVLQQAHAAVLAGGTMKPLALTCDLLLKQSAPTKELSVLKNISSLPCGTREEEAGEQAKKIRFTEEGHVVPPSSIAVFTLATGPGGQRLEFQHARRQSWPKIFEGVGTALLNFCRVIPAGMIVFFTSYEIEELFVNTIRSSGMYDTINAVKRIFREPGSARNASSTPGYSSGCQAAASTTVDSMLEEYASWIRSERSSGALLFAVIGGKLSEGINFNDDLGRAVVVVGLPYANISEVDLQLHLRHVADTRVRTLLPSSANIATGSITTDSTDQVTVVPDGEFPASPSSAMEWGLLTDLCMRSVNQSIGRCIRHASDYAAVILLDARYVERRDIRRRIPSWMQPSIHVAQNFGDCFRRVRDFFIERRK</sequence>
<dbReference type="SUPFAM" id="SSF52540">
    <property type="entry name" value="P-loop containing nucleoside triphosphate hydrolases"/>
    <property type="match status" value="2"/>
</dbReference>
<evidence type="ECO:0000256" key="5">
    <source>
        <dbReference type="ARBA" id="ARBA00022801"/>
    </source>
</evidence>
<reference evidence="13" key="1">
    <citation type="submission" date="2016-09" db="EMBL/GenBank/DDBJ databases">
        <authorList>
            <person name="Hebert L."/>
            <person name="Moumen B."/>
        </authorList>
    </citation>
    <scope>NUCLEOTIDE SEQUENCE [LARGE SCALE GENOMIC DNA]</scope>
    <source>
        <strain evidence="13">OVI</strain>
    </source>
</reference>
<dbReference type="InterPro" id="IPR045028">
    <property type="entry name" value="DinG/Rad3-like"/>
</dbReference>
<dbReference type="InterPro" id="IPR014013">
    <property type="entry name" value="Helic_SF1/SF2_ATP-bd_DinG/Rad3"/>
</dbReference>
<feature type="region of interest" description="Disordered" evidence="11">
    <location>
        <begin position="417"/>
        <end position="436"/>
    </location>
</feature>
<feature type="domain" description="Helicase ATP-binding" evidence="12">
    <location>
        <begin position="5"/>
        <end position="514"/>
    </location>
</feature>
<keyword evidence="5" id="KW-0378">Hydrolase</keyword>
<dbReference type="GeneID" id="92379422"/>
<dbReference type="Pfam" id="PF06733">
    <property type="entry name" value="DEAD_2"/>
    <property type="match status" value="1"/>
</dbReference>
<keyword evidence="9" id="KW-0411">Iron-sulfur</keyword>
<dbReference type="AlphaFoldDB" id="A0A1G4HZ43"/>
<dbReference type="InterPro" id="IPR010614">
    <property type="entry name" value="RAD3-like_helicase_DEAD"/>
</dbReference>
<dbReference type="GO" id="GO:0005524">
    <property type="term" value="F:ATP binding"/>
    <property type="evidence" value="ECO:0007669"/>
    <property type="project" value="UniProtKB-KW"/>
</dbReference>
<evidence type="ECO:0000256" key="9">
    <source>
        <dbReference type="ARBA" id="ARBA00023014"/>
    </source>
</evidence>
<comment type="caution">
    <text evidence="13">The sequence shown here is derived from an EMBL/GenBank/DDBJ whole genome shotgun (WGS) entry which is preliminary data.</text>
</comment>
<proteinExistence type="inferred from homology"/>
<evidence type="ECO:0000256" key="7">
    <source>
        <dbReference type="ARBA" id="ARBA00022840"/>
    </source>
</evidence>
<feature type="compositionally biased region" description="Low complexity" evidence="11">
    <location>
        <begin position="156"/>
        <end position="167"/>
    </location>
</feature>
<dbReference type="InterPro" id="IPR006555">
    <property type="entry name" value="ATP-dep_Helicase_C"/>
</dbReference>
<feature type="compositionally biased region" description="Basic residues" evidence="11">
    <location>
        <begin position="102"/>
        <end position="117"/>
    </location>
</feature>
<feature type="region of interest" description="Disordered" evidence="11">
    <location>
        <begin position="155"/>
        <end position="188"/>
    </location>
</feature>
<evidence type="ECO:0000313" key="14">
    <source>
        <dbReference type="Proteomes" id="UP000195570"/>
    </source>
</evidence>
<dbReference type="GO" id="GO:0005634">
    <property type="term" value="C:nucleus"/>
    <property type="evidence" value="ECO:0007669"/>
    <property type="project" value="TreeGrafter"/>
</dbReference>
<dbReference type="SMART" id="SM00491">
    <property type="entry name" value="HELICc2"/>
    <property type="match status" value="1"/>
</dbReference>
<evidence type="ECO:0000256" key="4">
    <source>
        <dbReference type="ARBA" id="ARBA00022741"/>
    </source>
</evidence>
<dbReference type="GO" id="GO:0034085">
    <property type="term" value="P:establishment of sister chromatid cohesion"/>
    <property type="evidence" value="ECO:0007669"/>
    <property type="project" value="TreeGrafter"/>
</dbReference>
<evidence type="ECO:0000313" key="13">
    <source>
        <dbReference type="EMBL" id="SCU64552.1"/>
    </source>
</evidence>
<dbReference type="InterPro" id="IPR006554">
    <property type="entry name" value="Helicase-like_DEXD_c2"/>
</dbReference>
<dbReference type="GO" id="GO:0003678">
    <property type="term" value="F:DNA helicase activity"/>
    <property type="evidence" value="ECO:0007669"/>
    <property type="project" value="InterPro"/>
</dbReference>
<keyword evidence="10" id="KW-0413">Isomerase</keyword>
<dbReference type="PROSITE" id="PS51193">
    <property type="entry name" value="HELICASE_ATP_BIND_2"/>
    <property type="match status" value="1"/>
</dbReference>
<name>A0A1G4HZ43_TRYEQ</name>
<evidence type="ECO:0000256" key="2">
    <source>
        <dbReference type="ARBA" id="ARBA00008435"/>
    </source>
</evidence>